<dbReference type="AlphaFoldDB" id="A0A1X4XW35"/>
<dbReference type="GO" id="GO:0016787">
    <property type="term" value="F:hydrolase activity"/>
    <property type="evidence" value="ECO:0007669"/>
    <property type="project" value="UniProtKB-KW"/>
</dbReference>
<keyword evidence="2" id="KW-0378">Hydrolase</keyword>
<gene>
    <name evidence="5" type="ORF">DESAMIL20_1287</name>
</gene>
<keyword evidence="3" id="KW-0276">Fatty acid metabolism</keyword>
<dbReference type="Gene3D" id="3.10.129.10">
    <property type="entry name" value="Hotdog Thioesterase"/>
    <property type="match status" value="1"/>
</dbReference>
<evidence type="ECO:0000256" key="3">
    <source>
        <dbReference type="ARBA" id="ARBA00022832"/>
    </source>
</evidence>
<name>A0A1X4XW35_9BACT</name>
<proteinExistence type="predicted"/>
<keyword evidence="1" id="KW-0963">Cytoplasm</keyword>
<evidence type="ECO:0000313" key="5">
    <source>
        <dbReference type="EMBL" id="OSS41734.1"/>
    </source>
</evidence>
<dbReference type="EMBL" id="MDSU01000018">
    <property type="protein sequence ID" value="OSS41734.1"/>
    <property type="molecule type" value="Genomic_DNA"/>
</dbReference>
<dbReference type="Proteomes" id="UP000194141">
    <property type="component" value="Unassembled WGS sequence"/>
</dbReference>
<dbReference type="GO" id="GO:0006631">
    <property type="term" value="P:fatty acid metabolic process"/>
    <property type="evidence" value="ECO:0007669"/>
    <property type="project" value="UniProtKB-KW"/>
</dbReference>
<keyword evidence="6" id="KW-1185">Reference proteome</keyword>
<accession>A0A1X4XW35</accession>
<dbReference type="CDD" id="cd03443">
    <property type="entry name" value="PaaI_thioesterase"/>
    <property type="match status" value="1"/>
</dbReference>
<comment type="caution">
    <text evidence="5">The sequence shown here is derived from an EMBL/GenBank/DDBJ whole genome shotgun (WGS) entry which is preliminary data.</text>
</comment>
<dbReference type="InterPro" id="IPR029069">
    <property type="entry name" value="HotDog_dom_sf"/>
</dbReference>
<dbReference type="STRING" id="1562698.DESAMIL20_1287"/>
<keyword evidence="4" id="KW-0443">Lipid metabolism</keyword>
<dbReference type="SUPFAM" id="SSF54637">
    <property type="entry name" value="Thioesterase/thiol ester dehydrase-isomerase"/>
    <property type="match status" value="1"/>
</dbReference>
<reference evidence="5 6" key="1">
    <citation type="journal article" date="2017" name="Front. Microbiol.">
        <title>Genome Sequence of Desulfurella amilsii Strain TR1 and Comparative Genomics of Desulfurellaceae Family.</title>
        <authorList>
            <person name="Florentino A.P."/>
            <person name="Stams A.J."/>
            <person name="Sanchez-Andrea I."/>
        </authorList>
    </citation>
    <scope>NUCLEOTIDE SEQUENCE [LARGE SCALE GENOMIC DNA]</scope>
    <source>
        <strain evidence="5 6">TR1</strain>
    </source>
</reference>
<dbReference type="RefSeq" id="WP_086033969.1">
    <property type="nucleotide sequence ID" value="NZ_MDSU01000018.1"/>
</dbReference>
<sequence>MVRFDPTLHKKLPRYNSCIVCGNENDFGLKTWFFTDFEFVYNNCLLDKHYIGYPERIHGGIVCAILDETMGWVATVKTNYFYYTVELCIKYKNIAKPNMELFTKAQFLTIKSKIAFAQATISNESGQIIATAKGKYYPLNPKDQNYVESLLTKEY</sequence>
<evidence type="ECO:0000256" key="4">
    <source>
        <dbReference type="ARBA" id="ARBA00023098"/>
    </source>
</evidence>
<organism evidence="5 6">
    <name type="scientific">Desulfurella amilsii</name>
    <dbReference type="NCBI Taxonomy" id="1562698"/>
    <lineage>
        <taxon>Bacteria</taxon>
        <taxon>Pseudomonadati</taxon>
        <taxon>Campylobacterota</taxon>
        <taxon>Desulfurellia</taxon>
        <taxon>Desulfurellales</taxon>
        <taxon>Desulfurellaceae</taxon>
        <taxon>Desulfurella</taxon>
    </lineage>
</organism>
<dbReference type="PANTHER" id="PTHR12418:SF19">
    <property type="entry name" value="ACYL-COENZYME A THIOESTERASE THEM4"/>
    <property type="match status" value="1"/>
</dbReference>
<evidence type="ECO:0008006" key="7">
    <source>
        <dbReference type="Google" id="ProtNLM"/>
    </source>
</evidence>
<evidence type="ECO:0000256" key="2">
    <source>
        <dbReference type="ARBA" id="ARBA00022801"/>
    </source>
</evidence>
<protein>
    <recommendedName>
        <fullName evidence="7">Thioesterase domain-containing protein</fullName>
    </recommendedName>
</protein>
<dbReference type="OrthoDB" id="5297685at2"/>
<evidence type="ECO:0000313" key="6">
    <source>
        <dbReference type="Proteomes" id="UP000194141"/>
    </source>
</evidence>
<dbReference type="PANTHER" id="PTHR12418">
    <property type="entry name" value="ACYL-COENZYME A THIOESTERASE THEM4"/>
    <property type="match status" value="1"/>
</dbReference>
<dbReference type="InterPro" id="IPR052365">
    <property type="entry name" value="THEM4/THEM5_acyl-CoA_thioest"/>
</dbReference>
<evidence type="ECO:0000256" key="1">
    <source>
        <dbReference type="ARBA" id="ARBA00022490"/>
    </source>
</evidence>